<sequence>MAPAEDPRFERDARDRLGQRCVRSLVAFAAGDVLVTFGAAAVHDRPSRMTLQVSQHQHIELTPAFLAFTNHSCDPNACFDVERRTVVALRPIAPGDEVTFFYPSTEWTMASPFACHCGSARCLGQIAGASQLPPGALSGHSVAPHVAR</sequence>
<evidence type="ECO:0000256" key="2">
    <source>
        <dbReference type="ARBA" id="ARBA00022691"/>
    </source>
</evidence>
<accession>A0A150RQW3</accession>
<evidence type="ECO:0000256" key="1">
    <source>
        <dbReference type="ARBA" id="ARBA00022679"/>
    </source>
</evidence>
<proteinExistence type="predicted"/>
<dbReference type="AlphaFoldDB" id="A0A150RQW3"/>
<dbReference type="PANTHER" id="PTHR12350">
    <property type="entry name" value="HISTONE-LYSINE N-METHYLTRANSFERASE-RELATED"/>
    <property type="match status" value="1"/>
</dbReference>
<keyword evidence="3" id="KW-0472">Membrane</keyword>
<protein>
    <recommendedName>
        <fullName evidence="8">SET domain-containing protein</fullName>
    </recommendedName>
</protein>
<name>A0A150RQW3_SORCE</name>
<evidence type="ECO:0000313" key="6">
    <source>
        <dbReference type="EMBL" id="KYF82667.1"/>
    </source>
</evidence>
<keyword evidence="3" id="KW-1133">Transmembrane helix</keyword>
<organism evidence="6 7">
    <name type="scientific">Sorangium cellulosum</name>
    <name type="common">Polyangium cellulosum</name>
    <dbReference type="NCBI Taxonomy" id="56"/>
    <lineage>
        <taxon>Bacteria</taxon>
        <taxon>Pseudomonadati</taxon>
        <taxon>Myxococcota</taxon>
        <taxon>Polyangia</taxon>
        <taxon>Polyangiales</taxon>
        <taxon>Polyangiaceae</taxon>
        <taxon>Sorangium</taxon>
    </lineage>
</organism>
<evidence type="ECO:0008006" key="8">
    <source>
        <dbReference type="Google" id="ProtNLM"/>
    </source>
</evidence>
<dbReference type="InterPro" id="IPR003616">
    <property type="entry name" value="Post-SET_dom"/>
</dbReference>
<reference evidence="6 7" key="1">
    <citation type="submission" date="2014-02" db="EMBL/GenBank/DDBJ databases">
        <title>The small core and large imbalanced accessory genome model reveals a collaborative survival strategy of Sorangium cellulosum strains in nature.</title>
        <authorList>
            <person name="Han K."/>
            <person name="Peng R."/>
            <person name="Blom J."/>
            <person name="Li Y.-Z."/>
        </authorList>
    </citation>
    <scope>NUCLEOTIDE SEQUENCE [LARGE SCALE GENOMIC DNA]</scope>
    <source>
        <strain evidence="6 7">So0011-07</strain>
    </source>
</reference>
<dbReference type="Pfam" id="PF00856">
    <property type="entry name" value="SET"/>
    <property type="match status" value="1"/>
</dbReference>
<feature type="domain" description="SET" evidence="4">
    <location>
        <begin position="5"/>
        <end position="103"/>
    </location>
</feature>
<feature type="transmembrane region" description="Helical" evidence="3">
    <location>
        <begin position="21"/>
        <end position="42"/>
    </location>
</feature>
<dbReference type="InterPro" id="IPR046341">
    <property type="entry name" value="SET_dom_sf"/>
</dbReference>
<dbReference type="PROSITE" id="PS50868">
    <property type="entry name" value="POST_SET"/>
    <property type="match status" value="1"/>
</dbReference>
<keyword evidence="3" id="KW-0812">Transmembrane</keyword>
<evidence type="ECO:0000259" key="4">
    <source>
        <dbReference type="PROSITE" id="PS50280"/>
    </source>
</evidence>
<keyword evidence="1" id="KW-0808">Transferase</keyword>
<evidence type="ECO:0000313" key="7">
    <source>
        <dbReference type="Proteomes" id="UP000075635"/>
    </source>
</evidence>
<dbReference type="PROSITE" id="PS50280">
    <property type="entry name" value="SET"/>
    <property type="match status" value="1"/>
</dbReference>
<gene>
    <name evidence="6" type="ORF">BE17_47655</name>
</gene>
<dbReference type="EMBL" id="JEMB01002215">
    <property type="protein sequence ID" value="KYF82667.1"/>
    <property type="molecule type" value="Genomic_DNA"/>
</dbReference>
<dbReference type="Gene3D" id="2.170.270.10">
    <property type="entry name" value="SET domain"/>
    <property type="match status" value="1"/>
</dbReference>
<evidence type="ECO:0000256" key="3">
    <source>
        <dbReference type="SAM" id="Phobius"/>
    </source>
</evidence>
<dbReference type="PANTHER" id="PTHR12350:SF19">
    <property type="entry name" value="SET DOMAIN-CONTAINING PROTEIN"/>
    <property type="match status" value="1"/>
</dbReference>
<dbReference type="SUPFAM" id="SSF82199">
    <property type="entry name" value="SET domain"/>
    <property type="match status" value="1"/>
</dbReference>
<comment type="caution">
    <text evidence="6">The sequence shown here is derived from an EMBL/GenBank/DDBJ whole genome shotgun (WGS) entry which is preliminary data.</text>
</comment>
<keyword evidence="2" id="KW-0949">S-adenosyl-L-methionine</keyword>
<dbReference type="GO" id="GO:0016740">
    <property type="term" value="F:transferase activity"/>
    <property type="evidence" value="ECO:0007669"/>
    <property type="project" value="UniProtKB-KW"/>
</dbReference>
<dbReference type="InterPro" id="IPR001214">
    <property type="entry name" value="SET_dom"/>
</dbReference>
<feature type="domain" description="Post-SET" evidence="5">
    <location>
        <begin position="111"/>
        <end position="127"/>
    </location>
</feature>
<evidence type="ECO:0000259" key="5">
    <source>
        <dbReference type="PROSITE" id="PS50868"/>
    </source>
</evidence>
<dbReference type="InterPro" id="IPR053201">
    <property type="entry name" value="Flavunoidine_N-MTase"/>
</dbReference>
<feature type="non-terminal residue" evidence="6">
    <location>
        <position position="148"/>
    </location>
</feature>
<dbReference type="Proteomes" id="UP000075635">
    <property type="component" value="Unassembled WGS sequence"/>
</dbReference>